<dbReference type="PRINTS" id="PR00059">
    <property type="entry name" value="RIBOSOMALL6"/>
</dbReference>
<dbReference type="InterPro" id="IPR002358">
    <property type="entry name" value="Ribosomal_uL6_CS"/>
</dbReference>
<dbReference type="NCBIfam" id="TIGR03654">
    <property type="entry name" value="L6_bact"/>
    <property type="match status" value="1"/>
</dbReference>
<dbReference type="FunFam" id="3.90.930.12:FF:000002">
    <property type="entry name" value="50S ribosomal protein L6"/>
    <property type="match status" value="1"/>
</dbReference>
<organism evidence="10 11">
    <name type="scientific">Sphaerochaeta globosa (strain ATCC BAA-1886 / DSM 22777 / Buddy)</name>
    <name type="common">Spirochaeta sp. (strain Buddy)</name>
    <dbReference type="NCBI Taxonomy" id="158189"/>
    <lineage>
        <taxon>Bacteria</taxon>
        <taxon>Pseudomonadati</taxon>
        <taxon>Spirochaetota</taxon>
        <taxon>Spirochaetia</taxon>
        <taxon>Spirochaetales</taxon>
        <taxon>Sphaerochaetaceae</taxon>
        <taxon>Sphaerochaeta</taxon>
    </lineage>
</organism>
<dbReference type="STRING" id="158189.SpiBuddy_2835"/>
<dbReference type="InterPro" id="IPR020040">
    <property type="entry name" value="Ribosomal_uL6_a/b-dom"/>
</dbReference>
<dbReference type="AlphaFoldDB" id="F0RS38"/>
<dbReference type="KEGG" id="sbu:SpiBuddy_2835"/>
<evidence type="ECO:0000256" key="3">
    <source>
        <dbReference type="ARBA" id="ARBA00022884"/>
    </source>
</evidence>
<dbReference type="FunFam" id="3.90.930.12:FF:000001">
    <property type="entry name" value="50S ribosomal protein L6"/>
    <property type="match status" value="1"/>
</dbReference>
<dbReference type="InterPro" id="IPR000702">
    <property type="entry name" value="Ribosomal_uL6-like"/>
</dbReference>
<evidence type="ECO:0000256" key="8">
    <source>
        <dbReference type="RuleBase" id="RU003870"/>
    </source>
</evidence>
<evidence type="ECO:0000313" key="11">
    <source>
        <dbReference type="Proteomes" id="UP000008466"/>
    </source>
</evidence>
<dbReference type="EMBL" id="CP002541">
    <property type="protein sequence ID" value="ADY14643.1"/>
    <property type="molecule type" value="Genomic_DNA"/>
</dbReference>
<keyword evidence="3 6" id="KW-0694">RNA-binding</keyword>
<dbReference type="RefSeq" id="WP_013608487.1">
    <property type="nucleotide sequence ID" value="NC_015152.1"/>
</dbReference>
<dbReference type="GO" id="GO:0022625">
    <property type="term" value="C:cytosolic large ribosomal subunit"/>
    <property type="evidence" value="ECO:0007669"/>
    <property type="project" value="UniProtKB-UniRule"/>
</dbReference>
<dbReference type="eggNOG" id="COG0097">
    <property type="taxonomic scope" value="Bacteria"/>
</dbReference>
<feature type="domain" description="Large ribosomal subunit protein uL6 alpha-beta" evidence="9">
    <location>
        <begin position="11"/>
        <end position="82"/>
    </location>
</feature>
<comment type="subunit">
    <text evidence="6">Part of the 50S ribosomal subunit.</text>
</comment>
<dbReference type="PIRSF" id="PIRSF002162">
    <property type="entry name" value="Ribosomal_L6"/>
    <property type="match status" value="1"/>
</dbReference>
<feature type="domain" description="Large ribosomal subunit protein uL6 alpha-beta" evidence="9">
    <location>
        <begin position="91"/>
        <end position="164"/>
    </location>
</feature>
<sequence>MSRIGKLPITVPQGVKIAVTDGVIHVEGPKGKLNCPTRPEVVLTIEGSVVKVAPKDESKESNAFQGLYRQLINNMVLGVSKGFSRTLLINGVGYRADLKGNLLTLNLGYSVMIEVVLPQGITAVVENPNKVTFSGIDKQLVGQTCAEIRSLRGPEPYKGKGIRYDNEVIRRKAGKTASAKK</sequence>
<dbReference type="GO" id="GO:0002181">
    <property type="term" value="P:cytoplasmic translation"/>
    <property type="evidence" value="ECO:0007669"/>
    <property type="project" value="TreeGrafter"/>
</dbReference>
<dbReference type="GO" id="GO:0003735">
    <property type="term" value="F:structural constituent of ribosome"/>
    <property type="evidence" value="ECO:0007669"/>
    <property type="project" value="UniProtKB-UniRule"/>
</dbReference>
<dbReference type="PROSITE" id="PS00525">
    <property type="entry name" value="RIBOSOMAL_L6_1"/>
    <property type="match status" value="1"/>
</dbReference>
<comment type="function">
    <text evidence="6 8">This protein binds to the 23S rRNA, and is important in its secondary structure. It is located near the subunit interface in the base of the L7/L12 stalk, and near the tRNA binding site of the peptidyltransferase center.</text>
</comment>
<evidence type="ECO:0000256" key="6">
    <source>
        <dbReference type="HAMAP-Rule" id="MF_01365"/>
    </source>
</evidence>
<dbReference type="Pfam" id="PF00347">
    <property type="entry name" value="Ribosomal_L6"/>
    <property type="match status" value="2"/>
</dbReference>
<evidence type="ECO:0000313" key="10">
    <source>
        <dbReference type="EMBL" id="ADY14643.1"/>
    </source>
</evidence>
<dbReference type="PANTHER" id="PTHR11655">
    <property type="entry name" value="60S/50S RIBOSOMAL PROTEIN L6/L9"/>
    <property type="match status" value="1"/>
</dbReference>
<dbReference type="InterPro" id="IPR019906">
    <property type="entry name" value="Ribosomal_uL6_bac-type"/>
</dbReference>
<protein>
    <recommendedName>
        <fullName evidence="6">Large ribosomal subunit protein uL6</fullName>
    </recommendedName>
</protein>
<evidence type="ECO:0000256" key="7">
    <source>
        <dbReference type="RuleBase" id="RU003869"/>
    </source>
</evidence>
<dbReference type="HAMAP" id="MF_01365_B">
    <property type="entry name" value="Ribosomal_uL6_B"/>
    <property type="match status" value="1"/>
</dbReference>
<keyword evidence="5 6" id="KW-0687">Ribonucleoprotein</keyword>
<evidence type="ECO:0000256" key="4">
    <source>
        <dbReference type="ARBA" id="ARBA00022980"/>
    </source>
</evidence>
<keyword evidence="2 6" id="KW-0699">rRNA-binding</keyword>
<evidence type="ECO:0000256" key="1">
    <source>
        <dbReference type="ARBA" id="ARBA00009356"/>
    </source>
</evidence>
<dbReference type="PANTHER" id="PTHR11655:SF14">
    <property type="entry name" value="LARGE RIBOSOMAL SUBUNIT PROTEIN UL6M"/>
    <property type="match status" value="1"/>
</dbReference>
<dbReference type="OrthoDB" id="9805007at2"/>
<dbReference type="HOGENOM" id="CLU_065464_1_2_12"/>
<gene>
    <name evidence="6" type="primary">rplF</name>
    <name evidence="10" type="ordered locus">SpiBuddy_2835</name>
</gene>
<evidence type="ECO:0000256" key="5">
    <source>
        <dbReference type="ARBA" id="ARBA00023274"/>
    </source>
</evidence>
<accession>F0RS38</accession>
<dbReference type="SUPFAM" id="SSF56053">
    <property type="entry name" value="Ribosomal protein L6"/>
    <property type="match status" value="2"/>
</dbReference>
<keyword evidence="11" id="KW-1185">Reference proteome</keyword>
<dbReference type="GO" id="GO:0019843">
    <property type="term" value="F:rRNA binding"/>
    <property type="evidence" value="ECO:0007669"/>
    <property type="project" value="UniProtKB-UniRule"/>
</dbReference>
<dbReference type="InterPro" id="IPR036789">
    <property type="entry name" value="Ribosomal_uL6-like_a/b-dom_sf"/>
</dbReference>
<keyword evidence="4 6" id="KW-0689">Ribosomal protein</keyword>
<dbReference type="Proteomes" id="UP000008466">
    <property type="component" value="Chromosome"/>
</dbReference>
<reference evidence="11" key="1">
    <citation type="submission" date="2011-02" db="EMBL/GenBank/DDBJ databases">
        <title>Complete sequence of Spirochaeta sp. Buddy.</title>
        <authorList>
            <person name="Lucas S."/>
            <person name="Copeland A."/>
            <person name="Lapidus A."/>
            <person name="Cheng J.-F."/>
            <person name="Goodwin L."/>
            <person name="Pitluck S."/>
            <person name="Zeytun A."/>
            <person name="Detter J.C."/>
            <person name="Han C."/>
            <person name="Tapia R."/>
            <person name="Land M."/>
            <person name="Hauser L."/>
            <person name="Kyrpides N."/>
            <person name="Ivanova N."/>
            <person name="Mikhailova N."/>
            <person name="Pagani I."/>
            <person name="Ritalahti K.M."/>
            <person name="Loeffler F.E."/>
            <person name="Woyke T."/>
        </authorList>
    </citation>
    <scope>NUCLEOTIDE SEQUENCE [LARGE SCALE GENOMIC DNA]</scope>
    <source>
        <strain evidence="11">ATCC BAA-1886 / DSM 22777 / Buddy</strain>
    </source>
</reference>
<dbReference type="Gene3D" id="3.90.930.12">
    <property type="entry name" value="Ribosomal protein L6, alpha-beta domain"/>
    <property type="match status" value="2"/>
</dbReference>
<name>F0RS38_SPHGB</name>
<evidence type="ECO:0000256" key="2">
    <source>
        <dbReference type="ARBA" id="ARBA00022730"/>
    </source>
</evidence>
<evidence type="ECO:0000259" key="9">
    <source>
        <dbReference type="Pfam" id="PF00347"/>
    </source>
</evidence>
<proteinExistence type="inferred from homology"/>
<comment type="similarity">
    <text evidence="1 6 7">Belongs to the universal ribosomal protein uL6 family.</text>
</comment>